<proteinExistence type="predicted"/>
<dbReference type="Pfam" id="PF08597">
    <property type="entry name" value="eIF3_subunit"/>
    <property type="match status" value="1"/>
</dbReference>
<keyword evidence="2" id="KW-0396">Initiation factor</keyword>
<evidence type="ECO:0008006" key="6">
    <source>
        <dbReference type="Google" id="ProtNLM"/>
    </source>
</evidence>
<dbReference type="Gene3D" id="1.10.246.60">
    <property type="entry name" value="Eukaryotic translation initiation factor 3 like domains"/>
    <property type="match status" value="1"/>
</dbReference>
<accession>A0A7S0IZG2</accession>
<dbReference type="AlphaFoldDB" id="A0A7S0IZG2"/>
<evidence type="ECO:0000256" key="1">
    <source>
        <dbReference type="ARBA" id="ARBA00022490"/>
    </source>
</evidence>
<feature type="compositionally biased region" description="Basic and acidic residues" evidence="4">
    <location>
        <begin position="54"/>
        <end position="87"/>
    </location>
</feature>
<dbReference type="InterPro" id="IPR013906">
    <property type="entry name" value="eIF3j"/>
</dbReference>
<sequence length="254" mass="27688">MGDWDDDEWDVPDLKMPGGPGASLEPPDAWSDEEGHDAHKEEEAPVKAPAAPKAEPKEKTGLAKKIEEREAREREEAQRKQAVREQLEASAEFDGLEGEALEKARQRKMQEASDLDNAIDALGVAPRPSAAPKPGGAIEEFEPKSDKDFEALASMINDKLKTYEGKAGHIVVVKALLRGAIANVTTDEAKDLSTFVSVLYNDKVKADRDKDKKGKTKKAKGKVSVSAGKALDNDMDEWGGGGGNRLRDDDYDFM</sequence>
<evidence type="ECO:0000256" key="4">
    <source>
        <dbReference type="SAM" id="MobiDB-lite"/>
    </source>
</evidence>
<keyword evidence="1" id="KW-0963">Cytoplasm</keyword>
<dbReference type="PANTHER" id="PTHR21681">
    <property type="entry name" value="EUKARYOTIC TRANSLATION INITIATION FACTOR 3 SUBUNIT J"/>
    <property type="match status" value="1"/>
</dbReference>
<keyword evidence="3" id="KW-0648">Protein biosynthesis</keyword>
<evidence type="ECO:0000256" key="2">
    <source>
        <dbReference type="ARBA" id="ARBA00022540"/>
    </source>
</evidence>
<evidence type="ECO:0000256" key="3">
    <source>
        <dbReference type="ARBA" id="ARBA00022917"/>
    </source>
</evidence>
<feature type="region of interest" description="Disordered" evidence="4">
    <location>
        <begin position="207"/>
        <end position="254"/>
    </location>
</feature>
<gene>
    <name evidence="5" type="ORF">CLEP1334_LOCUS11574</name>
</gene>
<feature type="compositionally biased region" description="Basic and acidic residues" evidence="4">
    <location>
        <begin position="36"/>
        <end position="45"/>
    </location>
</feature>
<reference evidence="5" key="1">
    <citation type="submission" date="2021-01" db="EMBL/GenBank/DDBJ databases">
        <authorList>
            <person name="Corre E."/>
            <person name="Pelletier E."/>
            <person name="Niang G."/>
            <person name="Scheremetjew M."/>
            <person name="Finn R."/>
            <person name="Kale V."/>
            <person name="Holt S."/>
            <person name="Cochrane G."/>
            <person name="Meng A."/>
            <person name="Brown T."/>
            <person name="Cohen L."/>
        </authorList>
    </citation>
    <scope>NUCLEOTIDE SEQUENCE</scope>
    <source>
        <strain evidence="5">RCC1130</strain>
    </source>
</reference>
<dbReference type="InterPro" id="IPR023194">
    <property type="entry name" value="eIF3-like_dom_sf"/>
</dbReference>
<feature type="region of interest" description="Disordered" evidence="4">
    <location>
        <begin position="1"/>
        <end position="144"/>
    </location>
</feature>
<name>A0A7S0IZG2_9EUKA</name>
<feature type="compositionally biased region" description="Acidic residues" evidence="4">
    <location>
        <begin position="1"/>
        <end position="11"/>
    </location>
</feature>
<dbReference type="GO" id="GO:0003743">
    <property type="term" value="F:translation initiation factor activity"/>
    <property type="evidence" value="ECO:0007669"/>
    <property type="project" value="UniProtKB-KW"/>
</dbReference>
<evidence type="ECO:0000313" key="5">
    <source>
        <dbReference type="EMBL" id="CAD8536294.1"/>
    </source>
</evidence>
<dbReference type="EMBL" id="HBER01023159">
    <property type="protein sequence ID" value="CAD8536294.1"/>
    <property type="molecule type" value="Transcribed_RNA"/>
</dbReference>
<protein>
    <recommendedName>
        <fullName evidence="6">Eukaryotic translation initiation factor 3 30 kDa subunit</fullName>
    </recommendedName>
</protein>
<dbReference type="GO" id="GO:0005852">
    <property type="term" value="C:eukaryotic translation initiation factor 3 complex"/>
    <property type="evidence" value="ECO:0007669"/>
    <property type="project" value="InterPro"/>
</dbReference>
<organism evidence="5">
    <name type="scientific">Calcidiscus leptoporus</name>
    <dbReference type="NCBI Taxonomy" id="127549"/>
    <lineage>
        <taxon>Eukaryota</taxon>
        <taxon>Haptista</taxon>
        <taxon>Haptophyta</taxon>
        <taxon>Prymnesiophyceae</taxon>
        <taxon>Coccolithales</taxon>
        <taxon>Calcidiscaceae</taxon>
        <taxon>Calcidiscus</taxon>
    </lineage>
</organism>
<dbReference type="PANTHER" id="PTHR21681:SF0">
    <property type="entry name" value="EUKARYOTIC TRANSLATION INITIATION FACTOR 3 SUBUNIT J"/>
    <property type="match status" value="1"/>
</dbReference>
<feature type="compositionally biased region" description="Basic and acidic residues" evidence="4">
    <location>
        <begin position="100"/>
        <end position="111"/>
    </location>
</feature>